<organism evidence="2">
    <name type="scientific">Cacopsylla melanoneura</name>
    <dbReference type="NCBI Taxonomy" id="428564"/>
    <lineage>
        <taxon>Eukaryota</taxon>
        <taxon>Metazoa</taxon>
        <taxon>Ecdysozoa</taxon>
        <taxon>Arthropoda</taxon>
        <taxon>Hexapoda</taxon>
        <taxon>Insecta</taxon>
        <taxon>Pterygota</taxon>
        <taxon>Neoptera</taxon>
        <taxon>Paraneoptera</taxon>
        <taxon>Hemiptera</taxon>
        <taxon>Sternorrhyncha</taxon>
        <taxon>Psylloidea</taxon>
        <taxon>Psyllidae</taxon>
        <taxon>Psyllinae</taxon>
        <taxon>Cacopsylla</taxon>
    </lineage>
</organism>
<evidence type="ECO:0000256" key="1">
    <source>
        <dbReference type="SAM" id="SignalP"/>
    </source>
</evidence>
<dbReference type="AlphaFoldDB" id="A0A8D8XQY7"/>
<feature type="chain" id="PRO_5034318082" description="Secreted protein" evidence="1">
    <location>
        <begin position="21"/>
        <end position="101"/>
    </location>
</feature>
<protein>
    <recommendedName>
        <fullName evidence="3">Secreted protein</fullName>
    </recommendedName>
</protein>
<evidence type="ECO:0008006" key="3">
    <source>
        <dbReference type="Google" id="ProtNLM"/>
    </source>
</evidence>
<accession>A0A8D8XQY7</accession>
<feature type="signal peptide" evidence="1">
    <location>
        <begin position="1"/>
        <end position="20"/>
    </location>
</feature>
<sequence>MVSIFLRTLICLSTCPFARQAPVAMNIFLDSKKNPALVNTFKTVSSLSNACSGFSAVIKMSSTKTTTYSWARLPRASNTARWKTLPAFLRPKGTAKYSQVP</sequence>
<keyword evidence="1" id="KW-0732">Signal</keyword>
<reference evidence="2" key="1">
    <citation type="submission" date="2021-05" db="EMBL/GenBank/DDBJ databases">
        <authorList>
            <person name="Alioto T."/>
            <person name="Alioto T."/>
            <person name="Gomez Garrido J."/>
        </authorList>
    </citation>
    <scope>NUCLEOTIDE SEQUENCE</scope>
</reference>
<name>A0A8D8XQY7_9HEMI</name>
<evidence type="ECO:0000313" key="2">
    <source>
        <dbReference type="EMBL" id="CAG6706228.1"/>
    </source>
</evidence>
<proteinExistence type="predicted"/>
<dbReference type="EMBL" id="HBUF01343064">
    <property type="protein sequence ID" value="CAG6706228.1"/>
    <property type="molecule type" value="Transcribed_RNA"/>
</dbReference>